<dbReference type="GO" id="GO:0006937">
    <property type="term" value="P:regulation of muscle contraction"/>
    <property type="evidence" value="ECO:0007669"/>
    <property type="project" value="EnsemblMetazoa"/>
</dbReference>
<dbReference type="AlphaFoldDB" id="A0A8R1HIM3"/>
<dbReference type="Proteomes" id="UP000005237">
    <property type="component" value="Unassembled WGS sequence"/>
</dbReference>
<dbReference type="EnsemblMetazoa" id="CJA01716a.1">
    <property type="protein sequence ID" value="CJA01716a.1"/>
    <property type="gene ID" value="WBGene00120920"/>
</dbReference>
<keyword evidence="4 11" id="KW-1133">Transmembrane helix</keyword>
<comment type="similarity">
    <text evidence="2 9">Belongs to the G-protein coupled receptor 1 family.</text>
</comment>
<comment type="subcellular location">
    <subcellularLocation>
        <location evidence="1">Membrane</location>
        <topology evidence="1">Multi-pass membrane protein</topology>
    </subcellularLocation>
</comment>
<dbReference type="PANTHER" id="PTHR24235">
    <property type="entry name" value="NEUROPEPTIDE Y RECEPTOR"/>
    <property type="match status" value="1"/>
</dbReference>
<evidence type="ECO:0000256" key="10">
    <source>
        <dbReference type="SAM" id="MobiDB-lite"/>
    </source>
</evidence>
<keyword evidence="3 9" id="KW-0812">Transmembrane</keyword>
<feature type="region of interest" description="Disordered" evidence="10">
    <location>
        <begin position="540"/>
        <end position="562"/>
    </location>
</feature>
<dbReference type="InterPro" id="IPR017452">
    <property type="entry name" value="GPCR_Rhodpsn_7TM"/>
</dbReference>
<feature type="transmembrane region" description="Helical" evidence="11">
    <location>
        <begin position="119"/>
        <end position="147"/>
    </location>
</feature>
<keyword evidence="5 9" id="KW-0297">G-protein coupled receptor</keyword>
<evidence type="ECO:0000256" key="7">
    <source>
        <dbReference type="ARBA" id="ARBA00023170"/>
    </source>
</evidence>
<dbReference type="InterPro" id="IPR000611">
    <property type="entry name" value="NPY_rcpt"/>
</dbReference>
<evidence type="ECO:0000256" key="3">
    <source>
        <dbReference type="ARBA" id="ARBA00022692"/>
    </source>
</evidence>
<feature type="domain" description="G-protein coupled receptors family 1 profile" evidence="12">
    <location>
        <begin position="139"/>
        <end position="408"/>
    </location>
</feature>
<dbReference type="InterPro" id="IPR000276">
    <property type="entry name" value="GPCR_Rhodpsn"/>
</dbReference>
<sequence length="562" mass="63529">MGAQVEEFRGYEPYSYKIHGQIYHAAGPLYPPTGKAPSYGQSYIMDTKQTAEERHSVAPNKNCDRSIMKSLSKLLAEINVFAKSYKCFHSDVVQMANSSECLNLNSELWLFREDLSSRWYVMVIFAFLYMIIIAAGIIGNTCVILAITKNKSLQTVPNLFILSLSCSDIVVCCTSATITPITAFKKEWIFGEALCRIAPYIAGISLCYSTFTLTAISIDRYILIRFPMRKPITHYQAYCVIGLICAFAATITSPIMMKQRLGEFENFCGLYCTENWGANESQRKIYGAALMFLQLVIPLTIIIISYTAISLKIGQSMILKGAKKQKADNWEMELSDQQRIAVRRRQRTNRMLIGMVVAFACSWVWSVMFNILRDYDYLPDVVKDQEYIFGIATHCIAMTSTVWNPLLYAVLNLQLRAAFIDLMPHWLKRHLNLKGENGSPLLNHPTMTITNKYGSTATQAIKATYINTNGQAYVSTSLVNKVQQEASSFIFNGSSRKKSSVMRILVQKKNAEEEERLIVKESPSPPEIQMDTLCAAPIIPRRKSAQPRTENEKVVLPRKTSF</sequence>
<evidence type="ECO:0000313" key="13">
    <source>
        <dbReference type="EnsemblMetazoa" id="CJA01716a.1"/>
    </source>
</evidence>
<keyword evidence="8 9" id="KW-0807">Transducer</keyword>
<dbReference type="CDD" id="cd15203">
    <property type="entry name" value="7tmA_NPYR-like"/>
    <property type="match status" value="1"/>
</dbReference>
<evidence type="ECO:0000256" key="1">
    <source>
        <dbReference type="ARBA" id="ARBA00004141"/>
    </source>
</evidence>
<evidence type="ECO:0000259" key="12">
    <source>
        <dbReference type="PROSITE" id="PS50262"/>
    </source>
</evidence>
<feature type="transmembrane region" description="Helical" evidence="11">
    <location>
        <begin position="159"/>
        <end position="178"/>
    </location>
</feature>
<feature type="transmembrane region" description="Helical" evidence="11">
    <location>
        <begin position="235"/>
        <end position="257"/>
    </location>
</feature>
<dbReference type="PRINTS" id="PR00237">
    <property type="entry name" value="GPCRRHODOPSN"/>
</dbReference>
<protein>
    <submittedName>
        <fullName evidence="13">G_PROTEIN_RECEP_F1_2 domain-containing protein</fullName>
    </submittedName>
</protein>
<dbReference type="PANTHER" id="PTHR24235:SF18">
    <property type="entry name" value="G-PROTEIN COUPLED RECEPTORS FAMILY 1 PROFILE DOMAIN-CONTAINING PROTEIN"/>
    <property type="match status" value="1"/>
</dbReference>
<dbReference type="SUPFAM" id="SSF81321">
    <property type="entry name" value="Family A G protein-coupled receptor-like"/>
    <property type="match status" value="1"/>
</dbReference>
<evidence type="ECO:0000256" key="4">
    <source>
        <dbReference type="ARBA" id="ARBA00022989"/>
    </source>
</evidence>
<keyword evidence="7 9" id="KW-0675">Receptor</keyword>
<organism evidence="13 14">
    <name type="scientific">Caenorhabditis japonica</name>
    <dbReference type="NCBI Taxonomy" id="281687"/>
    <lineage>
        <taxon>Eukaryota</taxon>
        <taxon>Metazoa</taxon>
        <taxon>Ecdysozoa</taxon>
        <taxon>Nematoda</taxon>
        <taxon>Chromadorea</taxon>
        <taxon>Rhabditida</taxon>
        <taxon>Rhabditina</taxon>
        <taxon>Rhabditomorpha</taxon>
        <taxon>Rhabditoidea</taxon>
        <taxon>Rhabditidae</taxon>
        <taxon>Peloderinae</taxon>
        <taxon>Caenorhabditis</taxon>
    </lineage>
</organism>
<feature type="transmembrane region" description="Helical" evidence="11">
    <location>
        <begin position="285"/>
        <end position="309"/>
    </location>
</feature>
<dbReference type="GO" id="GO:0042923">
    <property type="term" value="F:neuropeptide binding"/>
    <property type="evidence" value="ECO:0007669"/>
    <property type="project" value="TreeGrafter"/>
</dbReference>
<dbReference type="PROSITE" id="PS50262">
    <property type="entry name" value="G_PROTEIN_RECEP_F1_2"/>
    <property type="match status" value="1"/>
</dbReference>
<feature type="transmembrane region" description="Helical" evidence="11">
    <location>
        <begin position="198"/>
        <end position="223"/>
    </location>
</feature>
<dbReference type="GO" id="GO:0043005">
    <property type="term" value="C:neuron projection"/>
    <property type="evidence" value="ECO:0007669"/>
    <property type="project" value="TreeGrafter"/>
</dbReference>
<feature type="transmembrane region" description="Helical" evidence="11">
    <location>
        <begin position="387"/>
        <end position="411"/>
    </location>
</feature>
<evidence type="ECO:0000256" key="5">
    <source>
        <dbReference type="ARBA" id="ARBA00023040"/>
    </source>
</evidence>
<evidence type="ECO:0000256" key="2">
    <source>
        <dbReference type="ARBA" id="ARBA00010663"/>
    </source>
</evidence>
<dbReference type="PRINTS" id="PR01012">
    <property type="entry name" value="NRPEPTIDEYR"/>
</dbReference>
<dbReference type="Gene3D" id="1.20.1070.10">
    <property type="entry name" value="Rhodopsin 7-helix transmembrane proteins"/>
    <property type="match status" value="1"/>
</dbReference>
<evidence type="ECO:0000256" key="6">
    <source>
        <dbReference type="ARBA" id="ARBA00023136"/>
    </source>
</evidence>
<dbReference type="GO" id="GO:0004983">
    <property type="term" value="F:neuropeptide Y receptor activity"/>
    <property type="evidence" value="ECO:0007669"/>
    <property type="project" value="InterPro"/>
</dbReference>
<dbReference type="PROSITE" id="PS00237">
    <property type="entry name" value="G_PROTEIN_RECEP_F1_1"/>
    <property type="match status" value="1"/>
</dbReference>
<reference evidence="13" key="2">
    <citation type="submission" date="2022-06" db="UniProtKB">
        <authorList>
            <consortium name="EnsemblMetazoa"/>
        </authorList>
    </citation>
    <scope>IDENTIFICATION</scope>
    <source>
        <strain evidence="13">DF5081</strain>
    </source>
</reference>
<evidence type="ECO:0000256" key="8">
    <source>
        <dbReference type="ARBA" id="ARBA00023224"/>
    </source>
</evidence>
<accession>A0A8R1HIM3</accession>
<dbReference type="Pfam" id="PF00001">
    <property type="entry name" value="7tm_1"/>
    <property type="match status" value="1"/>
</dbReference>
<keyword evidence="6 11" id="KW-0472">Membrane</keyword>
<name>A0A8R1HIM3_CAEJA</name>
<reference evidence="14" key="1">
    <citation type="submission" date="2010-08" db="EMBL/GenBank/DDBJ databases">
        <authorList>
            <consortium name="Caenorhabditis japonica Sequencing Consortium"/>
            <person name="Wilson R.K."/>
        </authorList>
    </citation>
    <scope>NUCLEOTIDE SEQUENCE [LARGE SCALE GENOMIC DNA]</scope>
    <source>
        <strain evidence="14">DF5081</strain>
    </source>
</reference>
<proteinExistence type="inferred from homology"/>
<evidence type="ECO:0000256" key="11">
    <source>
        <dbReference type="SAM" id="Phobius"/>
    </source>
</evidence>
<keyword evidence="14" id="KW-1185">Reference proteome</keyword>
<evidence type="ECO:0000313" key="14">
    <source>
        <dbReference type="Proteomes" id="UP000005237"/>
    </source>
</evidence>
<feature type="transmembrane region" description="Helical" evidence="11">
    <location>
        <begin position="352"/>
        <end position="372"/>
    </location>
</feature>
<dbReference type="GO" id="GO:0005886">
    <property type="term" value="C:plasma membrane"/>
    <property type="evidence" value="ECO:0007669"/>
    <property type="project" value="TreeGrafter"/>
</dbReference>
<evidence type="ECO:0000256" key="9">
    <source>
        <dbReference type="RuleBase" id="RU000688"/>
    </source>
</evidence>
<dbReference type="SMART" id="SM01381">
    <property type="entry name" value="7TM_GPCR_Srsx"/>
    <property type="match status" value="1"/>
</dbReference>